<evidence type="ECO:0000256" key="4">
    <source>
        <dbReference type="PIRSR" id="PIRSR001112-1"/>
    </source>
</evidence>
<dbReference type="PRINTS" id="PR00412">
    <property type="entry name" value="EPOXHYDRLASE"/>
</dbReference>
<dbReference type="PANTHER" id="PTHR21661:SF35">
    <property type="entry name" value="EPOXIDE HYDROLASE"/>
    <property type="match status" value="1"/>
</dbReference>
<evidence type="ECO:0000256" key="3">
    <source>
        <dbReference type="ARBA" id="ARBA00022801"/>
    </source>
</evidence>
<dbReference type="AlphaFoldDB" id="A0A1T5A634"/>
<dbReference type="InterPro" id="IPR010497">
    <property type="entry name" value="Epoxide_hydro_N"/>
</dbReference>
<dbReference type="Gene3D" id="3.40.50.1820">
    <property type="entry name" value="alpha/beta hydrolase"/>
    <property type="match status" value="1"/>
</dbReference>
<keyword evidence="3" id="KW-0378">Hydrolase</keyword>
<feature type="active site" description="Nucleophile" evidence="4">
    <location>
        <position position="169"/>
    </location>
</feature>
<proteinExistence type="inferred from homology"/>
<feature type="active site" description="Proton acceptor" evidence="4">
    <location>
        <position position="345"/>
    </location>
</feature>
<dbReference type="InterPro" id="IPR029058">
    <property type="entry name" value="AB_hydrolase_fold"/>
</dbReference>
<dbReference type="PIRSF" id="PIRSF001112">
    <property type="entry name" value="Epoxide_hydrolase"/>
    <property type="match status" value="1"/>
</dbReference>
<organism evidence="6 7">
    <name type="scientific">Rhizorhabdus histidinilytica</name>
    <dbReference type="NCBI Taxonomy" id="439228"/>
    <lineage>
        <taxon>Bacteria</taxon>
        <taxon>Pseudomonadati</taxon>
        <taxon>Pseudomonadota</taxon>
        <taxon>Alphaproteobacteria</taxon>
        <taxon>Sphingomonadales</taxon>
        <taxon>Sphingomonadaceae</taxon>
        <taxon>Rhizorhabdus</taxon>
    </lineage>
</organism>
<name>A0A1T5A634_9SPHN</name>
<evidence type="ECO:0000256" key="1">
    <source>
        <dbReference type="ARBA" id="ARBA00010088"/>
    </source>
</evidence>
<sequence length="369" mass="40788">MVTPFRIDVPQAKLDRIAARLALSEVGYAPEDDADWRYGTDARWLAGLLDHWRTRYDWRRCEAALNRLPHFRTRIDGIDIHFIHVRGAGPARPFPLLLTHGWPGSVLEFLGVIEPLTAMGFDLVIPSLPGYGFSPRPPRPIGPAGVARLWRKLMTEALGYPRFGAQGGDWGSAVTAALGAEHGDVVSAIHLNLFMAPPATEGDDAETTAYRQKLSAIQLRESAYMMEHATKPQTIGLALADTPIGFAAWVCEKFHGWGDTGGDIESRFSKDWLLDNIMTYLVNDAVQSAIWMYHTIFTEARPGKRIGVPTGLALYPAEFMPYPPRSAAERAFNVADWREMKAGGHFAALEEPAAFADNVGRFFAQISQG</sequence>
<evidence type="ECO:0000259" key="5">
    <source>
        <dbReference type="Pfam" id="PF06441"/>
    </source>
</evidence>
<dbReference type="SUPFAM" id="SSF53474">
    <property type="entry name" value="alpha/beta-Hydrolases"/>
    <property type="match status" value="1"/>
</dbReference>
<feature type="active site" description="Proton donor" evidence="4">
    <location>
        <position position="293"/>
    </location>
</feature>
<comment type="similarity">
    <text evidence="1">Belongs to the peptidase S33 family.</text>
</comment>
<dbReference type="Proteomes" id="UP000189818">
    <property type="component" value="Unassembled WGS sequence"/>
</dbReference>
<evidence type="ECO:0000313" key="6">
    <source>
        <dbReference type="EMBL" id="SKB30355.1"/>
    </source>
</evidence>
<evidence type="ECO:0000256" key="2">
    <source>
        <dbReference type="ARBA" id="ARBA00022797"/>
    </source>
</evidence>
<accession>A0A1T5A634</accession>
<keyword evidence="2" id="KW-0058">Aromatic hydrocarbons catabolism</keyword>
<dbReference type="EMBL" id="FUYM01000001">
    <property type="protein sequence ID" value="SKB30355.1"/>
    <property type="molecule type" value="Genomic_DNA"/>
</dbReference>
<gene>
    <name evidence="6" type="ORF">SAMN06295920_101622</name>
</gene>
<dbReference type="InterPro" id="IPR000639">
    <property type="entry name" value="Epox_hydrolase-like"/>
</dbReference>
<feature type="domain" description="Epoxide hydrolase N-terminal" evidence="5">
    <location>
        <begin position="2"/>
        <end position="109"/>
    </location>
</feature>
<dbReference type="GO" id="GO:0097176">
    <property type="term" value="P:epoxide metabolic process"/>
    <property type="evidence" value="ECO:0007669"/>
    <property type="project" value="TreeGrafter"/>
</dbReference>
<dbReference type="Pfam" id="PF06441">
    <property type="entry name" value="EHN"/>
    <property type="match status" value="1"/>
</dbReference>
<keyword evidence="7" id="KW-1185">Reference proteome</keyword>
<dbReference type="STRING" id="439228.SAMN06295920_101622"/>
<dbReference type="OrthoDB" id="27092at2"/>
<dbReference type="GO" id="GO:0004301">
    <property type="term" value="F:epoxide hydrolase activity"/>
    <property type="evidence" value="ECO:0007669"/>
    <property type="project" value="TreeGrafter"/>
</dbReference>
<dbReference type="PANTHER" id="PTHR21661">
    <property type="entry name" value="EPOXIDE HYDROLASE 1-RELATED"/>
    <property type="match status" value="1"/>
</dbReference>
<evidence type="ECO:0000313" key="7">
    <source>
        <dbReference type="Proteomes" id="UP000189818"/>
    </source>
</evidence>
<protein>
    <submittedName>
        <fullName evidence="6">Pimeloyl-ACP methyl ester carboxylesterase</fullName>
    </submittedName>
</protein>
<reference evidence="7" key="1">
    <citation type="submission" date="2017-02" db="EMBL/GenBank/DDBJ databases">
        <authorList>
            <person name="Varghese N."/>
            <person name="Submissions S."/>
        </authorList>
    </citation>
    <scope>NUCLEOTIDE SEQUENCE [LARGE SCALE GENOMIC DNA]</scope>
    <source>
        <strain evidence="7">UM2</strain>
    </source>
</reference>
<dbReference type="RefSeq" id="WP_079646543.1">
    <property type="nucleotide sequence ID" value="NZ_FUYM01000001.1"/>
</dbReference>
<dbReference type="InterPro" id="IPR016292">
    <property type="entry name" value="Epoxide_hydrolase"/>
</dbReference>